<gene>
    <name evidence="1" type="ORF">S03H2_05630</name>
</gene>
<reference evidence="1" key="1">
    <citation type="journal article" date="2014" name="Front. Microbiol.">
        <title>High frequency of phylogenetically diverse reductive dehalogenase-homologous genes in deep subseafloor sedimentary metagenomes.</title>
        <authorList>
            <person name="Kawai M."/>
            <person name="Futagami T."/>
            <person name="Toyoda A."/>
            <person name="Takaki Y."/>
            <person name="Nishi S."/>
            <person name="Hori S."/>
            <person name="Arai W."/>
            <person name="Tsubouchi T."/>
            <person name="Morono Y."/>
            <person name="Uchiyama I."/>
            <person name="Ito T."/>
            <person name="Fujiyama A."/>
            <person name="Inagaki F."/>
            <person name="Takami H."/>
        </authorList>
    </citation>
    <scope>NUCLEOTIDE SEQUENCE</scope>
    <source>
        <strain evidence="1">Expedition CK06-06</strain>
    </source>
</reference>
<dbReference type="EMBL" id="BARU01002372">
    <property type="protein sequence ID" value="GAH27368.1"/>
    <property type="molecule type" value="Genomic_DNA"/>
</dbReference>
<evidence type="ECO:0008006" key="2">
    <source>
        <dbReference type="Google" id="ProtNLM"/>
    </source>
</evidence>
<protein>
    <recommendedName>
        <fullName evidence="2">Transposase IS204/IS1001/IS1096/IS1165 DDE domain-containing protein</fullName>
    </recommendedName>
</protein>
<comment type="caution">
    <text evidence="1">The sequence shown here is derived from an EMBL/GenBank/DDBJ whole genome shotgun (WGS) entry which is preliminary data.</text>
</comment>
<sequence length="241" mass="28615">VVLMEGRKKATLRINGLTKDCTTNLGGLFKTRSFKHIVQQNCLTHVKWIASKHIKAFAGLSKQSRKPVPKEWRWLLKRFYALIDSETESDSYVKLEIIRYTVERLKGEKISELHTALKQLESWLPKIIAHQRNPDLPKTNNMTEGFHKKYEYYPSFKKGMIKPEGAQRVLDYRTFGHNFKGFPIYIEEVRIKYKEYRVILLGDSKNPSLKGAGMYFKHKFLRLDKWYGNYMEVWNQYFRIL</sequence>
<accession>X1G2W5</accession>
<name>X1G2W5_9ZZZZ</name>
<dbReference type="AlphaFoldDB" id="X1G2W5"/>
<organism evidence="1">
    <name type="scientific">marine sediment metagenome</name>
    <dbReference type="NCBI Taxonomy" id="412755"/>
    <lineage>
        <taxon>unclassified sequences</taxon>
        <taxon>metagenomes</taxon>
        <taxon>ecological metagenomes</taxon>
    </lineage>
</organism>
<feature type="non-terminal residue" evidence="1">
    <location>
        <position position="1"/>
    </location>
</feature>
<proteinExistence type="predicted"/>
<evidence type="ECO:0000313" key="1">
    <source>
        <dbReference type="EMBL" id="GAH27368.1"/>
    </source>
</evidence>